<dbReference type="InterPro" id="IPR017932">
    <property type="entry name" value="GATase_2_dom"/>
</dbReference>
<evidence type="ECO:0000256" key="5">
    <source>
        <dbReference type="ARBA" id="ARBA00022840"/>
    </source>
</evidence>
<evidence type="ECO:0000313" key="9">
    <source>
        <dbReference type="EMBL" id="MEI7037932.1"/>
    </source>
</evidence>
<name>A0ABU8JFW2_9GAMM</name>
<proteinExistence type="inferred from homology"/>
<evidence type="ECO:0000256" key="2">
    <source>
        <dbReference type="ARBA" id="ARBA00005752"/>
    </source>
</evidence>
<dbReference type="SUPFAM" id="SSF56235">
    <property type="entry name" value="N-terminal nucleophile aminohydrolases (Ntn hydrolases)"/>
    <property type="match status" value="1"/>
</dbReference>
<keyword evidence="10" id="KW-1185">Reference proteome</keyword>
<dbReference type="Gene3D" id="3.40.50.620">
    <property type="entry name" value="HUPs"/>
    <property type="match status" value="2"/>
</dbReference>
<evidence type="ECO:0000313" key="10">
    <source>
        <dbReference type="Proteomes" id="UP001381174"/>
    </source>
</evidence>
<keyword evidence="9" id="KW-0436">Ligase</keyword>
<dbReference type="InterPro" id="IPR051786">
    <property type="entry name" value="ASN_synthetase/amidase"/>
</dbReference>
<dbReference type="SUPFAM" id="SSF52402">
    <property type="entry name" value="Adenine nucleotide alpha hydrolases-like"/>
    <property type="match status" value="1"/>
</dbReference>
<sequence>MCGLAGLLLPSPQRHGDELAALAGAMGDALAHRGPDDRGVWVDAQAGIALAHRRLSILDLSPLGHQPMASADGRYVLAYNGEIYNFAELRAELEARGAGFRGHSDTEVLLAAVVAWGVEESLRRCNGMFALALWDRHERCLWLARDRVGKKPLYYGWAGDALVFGSELKALWQHPEFDNGIDRDALTLLLRLDYIPAPHCIHERSFKLMPGHVLRMDAAAVLAGASAHRPAQAQRPFWDARERMRAALAAPFEGSDAEAEQRLDALLRDAVALRMVADVPVGVFLSGGTDSSIVTSMMQAQSGRPVHSFSIGFEGSHHDEAPLAREVAEHLHTDHTELYVSGADALAVVPRLPAMFDEPFADASQVPTALVAKLARGGVTVALSGDGGDELFFGYSRYRRALRNWRMLSRVPAALRRSLARIARGQGEASRGGGLPALLAEMGARGIGDVYRNRVTRWRDPVAVVPGARAIDSFYGQADPLDGTGTPADAMMLADFVTYLPDDLLCKVDRTSMAVSLEARAPLLDWRVAEFAWSLPLHMKLRGGESKYLLKKVLLRYLPAAMVYRGKRGFGAPVTAWLRGDLREWADDLLSPERLAADGLLDAHAIGALWRRFAQGERKWHTHLWNVLMFQAWEDYWRQSRARVRGAPVSPVG</sequence>
<dbReference type="PIRSF" id="PIRSF001589">
    <property type="entry name" value="Asn_synthetase_glu-h"/>
    <property type="match status" value="1"/>
</dbReference>
<dbReference type="RefSeq" id="WP_336808574.1">
    <property type="nucleotide sequence ID" value="NZ_JBBBNY010000013.1"/>
</dbReference>
<dbReference type="GO" id="GO:0004066">
    <property type="term" value="F:asparagine synthase (glutamine-hydrolyzing) activity"/>
    <property type="evidence" value="ECO:0007669"/>
    <property type="project" value="UniProtKB-EC"/>
</dbReference>
<organism evidence="9 10">
    <name type="scientific">Fulvimonas yonginensis</name>
    <dbReference type="NCBI Taxonomy" id="1495200"/>
    <lineage>
        <taxon>Bacteria</taxon>
        <taxon>Pseudomonadati</taxon>
        <taxon>Pseudomonadota</taxon>
        <taxon>Gammaproteobacteria</taxon>
        <taxon>Lysobacterales</taxon>
        <taxon>Rhodanobacteraceae</taxon>
        <taxon>Fulvimonas</taxon>
    </lineage>
</organism>
<keyword evidence="4" id="KW-0547">Nucleotide-binding</keyword>
<dbReference type="EC" id="6.3.5.4" evidence="3"/>
<keyword evidence="5" id="KW-0067">ATP-binding</keyword>
<dbReference type="Proteomes" id="UP001381174">
    <property type="component" value="Unassembled WGS sequence"/>
</dbReference>
<dbReference type="CDD" id="cd00712">
    <property type="entry name" value="AsnB"/>
    <property type="match status" value="1"/>
</dbReference>
<dbReference type="InterPro" id="IPR001962">
    <property type="entry name" value="Asn_synthase"/>
</dbReference>
<keyword evidence="6" id="KW-0315">Glutamine amidotransferase</keyword>
<dbReference type="NCBIfam" id="TIGR01536">
    <property type="entry name" value="asn_synth_AEB"/>
    <property type="match status" value="1"/>
</dbReference>
<dbReference type="InterPro" id="IPR033738">
    <property type="entry name" value="AsnB_N"/>
</dbReference>
<evidence type="ECO:0000256" key="6">
    <source>
        <dbReference type="ARBA" id="ARBA00022962"/>
    </source>
</evidence>
<feature type="domain" description="Glutamine amidotransferase type-2" evidence="8">
    <location>
        <begin position="2"/>
        <end position="219"/>
    </location>
</feature>
<gene>
    <name evidence="9" type="primary">asnB</name>
    <name evidence="9" type="ORF">WAT24_14275</name>
</gene>
<evidence type="ECO:0000256" key="3">
    <source>
        <dbReference type="ARBA" id="ARBA00012737"/>
    </source>
</evidence>
<comment type="similarity">
    <text evidence="2">Belongs to the asparagine synthetase family.</text>
</comment>
<dbReference type="Gene3D" id="3.60.20.10">
    <property type="entry name" value="Glutamine Phosphoribosylpyrophosphate, subunit 1, domain 1"/>
    <property type="match status" value="1"/>
</dbReference>
<dbReference type="CDD" id="cd01991">
    <property type="entry name" value="Asn_synthase_B_C"/>
    <property type="match status" value="1"/>
</dbReference>
<dbReference type="PANTHER" id="PTHR43284">
    <property type="entry name" value="ASPARAGINE SYNTHETASE (GLUTAMINE-HYDROLYZING)"/>
    <property type="match status" value="1"/>
</dbReference>
<evidence type="ECO:0000256" key="7">
    <source>
        <dbReference type="ARBA" id="ARBA00048741"/>
    </source>
</evidence>
<dbReference type="Pfam" id="PF13522">
    <property type="entry name" value="GATase_6"/>
    <property type="match status" value="1"/>
</dbReference>
<evidence type="ECO:0000256" key="4">
    <source>
        <dbReference type="ARBA" id="ARBA00022741"/>
    </source>
</evidence>
<dbReference type="InterPro" id="IPR029055">
    <property type="entry name" value="Ntn_hydrolases_N"/>
</dbReference>
<evidence type="ECO:0000259" key="8">
    <source>
        <dbReference type="PROSITE" id="PS51278"/>
    </source>
</evidence>
<comment type="pathway">
    <text evidence="1">Amino-acid biosynthesis; L-asparagine biosynthesis; L-asparagine from L-aspartate (L-Gln route): step 1/1.</text>
</comment>
<protein>
    <recommendedName>
        <fullName evidence="3">asparagine synthase (glutamine-hydrolyzing)</fullName>
        <ecNumber evidence="3">6.3.5.4</ecNumber>
    </recommendedName>
</protein>
<comment type="catalytic activity">
    <reaction evidence="7">
        <text>L-aspartate + L-glutamine + ATP + H2O = L-asparagine + L-glutamate + AMP + diphosphate + H(+)</text>
        <dbReference type="Rhea" id="RHEA:12228"/>
        <dbReference type="ChEBI" id="CHEBI:15377"/>
        <dbReference type="ChEBI" id="CHEBI:15378"/>
        <dbReference type="ChEBI" id="CHEBI:29985"/>
        <dbReference type="ChEBI" id="CHEBI:29991"/>
        <dbReference type="ChEBI" id="CHEBI:30616"/>
        <dbReference type="ChEBI" id="CHEBI:33019"/>
        <dbReference type="ChEBI" id="CHEBI:58048"/>
        <dbReference type="ChEBI" id="CHEBI:58359"/>
        <dbReference type="ChEBI" id="CHEBI:456215"/>
        <dbReference type="EC" id="6.3.5.4"/>
    </reaction>
</comment>
<dbReference type="InterPro" id="IPR006426">
    <property type="entry name" value="Asn_synth_AEB"/>
</dbReference>
<reference evidence="9 10" key="1">
    <citation type="journal article" date="2014" name="Int. J. Syst. Evol. Microbiol.">
        <title>Fulvimonas yonginensis sp. nov., isolated from greenhouse soil, and emended description of the genus Fulvimonas.</title>
        <authorList>
            <person name="Ahn J.H."/>
            <person name="Kim S.J."/>
            <person name="Weon H.Y."/>
            <person name="Hong S.B."/>
            <person name="Seok S.J."/>
            <person name="Kwon S.W."/>
        </authorList>
    </citation>
    <scope>NUCLEOTIDE SEQUENCE [LARGE SCALE GENOMIC DNA]</scope>
    <source>
        <strain evidence="9 10">KACC 16952</strain>
    </source>
</reference>
<dbReference type="PANTHER" id="PTHR43284:SF1">
    <property type="entry name" value="ASPARAGINE SYNTHETASE"/>
    <property type="match status" value="1"/>
</dbReference>
<dbReference type="EMBL" id="JBBBNY010000013">
    <property type="protein sequence ID" value="MEI7037932.1"/>
    <property type="molecule type" value="Genomic_DNA"/>
</dbReference>
<dbReference type="InterPro" id="IPR014729">
    <property type="entry name" value="Rossmann-like_a/b/a_fold"/>
</dbReference>
<comment type="caution">
    <text evidence="9">The sequence shown here is derived from an EMBL/GenBank/DDBJ whole genome shotgun (WGS) entry which is preliminary data.</text>
</comment>
<dbReference type="PROSITE" id="PS51278">
    <property type="entry name" value="GATASE_TYPE_2"/>
    <property type="match status" value="1"/>
</dbReference>
<accession>A0ABU8JFW2</accession>
<dbReference type="Pfam" id="PF00733">
    <property type="entry name" value="Asn_synthase"/>
    <property type="match status" value="1"/>
</dbReference>
<evidence type="ECO:0000256" key="1">
    <source>
        <dbReference type="ARBA" id="ARBA00005187"/>
    </source>
</evidence>